<reference evidence="2" key="1">
    <citation type="journal article" date="2014" name="Proc. Natl. Acad. Sci. U.S.A.">
        <title>Extensive sampling of basidiomycete genomes demonstrates inadequacy of the white-rot/brown-rot paradigm for wood decay fungi.</title>
        <authorList>
            <person name="Riley R."/>
            <person name="Salamov A.A."/>
            <person name="Brown D.W."/>
            <person name="Nagy L.G."/>
            <person name="Floudas D."/>
            <person name="Held B.W."/>
            <person name="Levasseur A."/>
            <person name="Lombard V."/>
            <person name="Morin E."/>
            <person name="Otillar R."/>
            <person name="Lindquist E.A."/>
            <person name="Sun H."/>
            <person name="LaButti K.M."/>
            <person name="Schmutz J."/>
            <person name="Jabbour D."/>
            <person name="Luo H."/>
            <person name="Baker S.E."/>
            <person name="Pisabarro A.G."/>
            <person name="Walton J.D."/>
            <person name="Blanchette R.A."/>
            <person name="Henrissat B."/>
            <person name="Martin F."/>
            <person name="Cullen D."/>
            <person name="Hibbett D.S."/>
            <person name="Grigoriev I.V."/>
        </authorList>
    </citation>
    <scope>NUCLEOTIDE SEQUENCE [LARGE SCALE GENOMIC DNA]</scope>
    <source>
        <strain evidence="2">CBS 339.88</strain>
    </source>
</reference>
<dbReference type="Proteomes" id="UP000027222">
    <property type="component" value="Unassembled WGS sequence"/>
</dbReference>
<organism evidence="1 2">
    <name type="scientific">Galerina marginata (strain CBS 339.88)</name>
    <dbReference type="NCBI Taxonomy" id="685588"/>
    <lineage>
        <taxon>Eukaryota</taxon>
        <taxon>Fungi</taxon>
        <taxon>Dikarya</taxon>
        <taxon>Basidiomycota</taxon>
        <taxon>Agaricomycotina</taxon>
        <taxon>Agaricomycetes</taxon>
        <taxon>Agaricomycetidae</taxon>
        <taxon>Agaricales</taxon>
        <taxon>Agaricineae</taxon>
        <taxon>Strophariaceae</taxon>
        <taxon>Galerina</taxon>
    </lineage>
</organism>
<dbReference type="HOGENOM" id="CLU_1845255_0_0_1"/>
<evidence type="ECO:0000313" key="2">
    <source>
        <dbReference type="Proteomes" id="UP000027222"/>
    </source>
</evidence>
<dbReference type="EMBL" id="KL142373">
    <property type="protein sequence ID" value="KDR79450.1"/>
    <property type="molecule type" value="Genomic_DNA"/>
</dbReference>
<sequence length="139" mass="16076">MNTLDLQSLRALRNLTLTADMMPEGSYSLDRFSWLVSTLQSCPHPNRIEVISIIIGTRNIDAVKSQQWNRLAAIFGPNIKEKWPKLACLYVDVNNENEADLRNYKEGSLDVVVRPRMRLFDTNTLKIRVHGERLGFWNM</sequence>
<keyword evidence="2" id="KW-1185">Reference proteome</keyword>
<name>A0A067T8G4_GALM3</name>
<gene>
    <name evidence="1" type="ORF">GALMADRAFT_243536</name>
</gene>
<dbReference type="AlphaFoldDB" id="A0A067T8G4"/>
<proteinExistence type="predicted"/>
<evidence type="ECO:0000313" key="1">
    <source>
        <dbReference type="EMBL" id="KDR79450.1"/>
    </source>
</evidence>
<accession>A0A067T8G4</accession>
<protein>
    <submittedName>
        <fullName evidence="1">Uncharacterized protein</fullName>
    </submittedName>
</protein>